<proteinExistence type="predicted"/>
<accession>A0AC61S7W0</accession>
<organism evidence="1 2">
    <name type="scientific">Muribaculum caecicola</name>
    <dbReference type="NCBI Taxonomy" id="3038144"/>
    <lineage>
        <taxon>Bacteria</taxon>
        <taxon>Pseudomonadati</taxon>
        <taxon>Bacteroidota</taxon>
        <taxon>Bacteroidia</taxon>
        <taxon>Bacteroidales</taxon>
        <taxon>Muribaculaceae</taxon>
        <taxon>Muribaculum</taxon>
    </lineage>
</organism>
<evidence type="ECO:0000313" key="2">
    <source>
        <dbReference type="Proteomes" id="UP000305401"/>
    </source>
</evidence>
<sequence>MITDKVVWPDNFCTEKADVHVGESIAVDNMSAVRLWPFLTNVSNWNRYCPGIVSAEFMDPSIQDPHLFKRAEFRMCTDYYEAFALVLDAVEPKADRPGRLAIKSEIRDKNGTEVIMTTVHEVVLSVSSGNRTTVISEVNAFGPMAKRAASATRAVLSKLNNKWVSGMIKYALEHNQHTSRTHVHADHAIMG</sequence>
<name>A0AC61S7W0_9BACT</name>
<keyword evidence="2" id="KW-1185">Reference proteome</keyword>
<dbReference type="EMBL" id="SSTG01000011">
    <property type="protein sequence ID" value="THG54725.1"/>
    <property type="molecule type" value="Genomic_DNA"/>
</dbReference>
<dbReference type="Proteomes" id="UP000305401">
    <property type="component" value="Unassembled WGS sequence"/>
</dbReference>
<evidence type="ECO:0000313" key="1">
    <source>
        <dbReference type="EMBL" id="THG54725.1"/>
    </source>
</evidence>
<reference evidence="1" key="1">
    <citation type="submission" date="2019-04" db="EMBL/GenBank/DDBJ databases">
        <title>Microbes associate with the intestines of laboratory mice.</title>
        <authorList>
            <person name="Navarre W."/>
            <person name="Wong E."/>
            <person name="Huang K.C."/>
            <person name="Tropini C."/>
            <person name="Ng K."/>
            <person name="Yu B."/>
        </authorList>
    </citation>
    <scope>NUCLEOTIDE SEQUENCE</scope>
    <source>
        <strain evidence="1">NM86_A22</strain>
    </source>
</reference>
<gene>
    <name evidence="1" type="ORF">E5990_01915</name>
</gene>
<comment type="caution">
    <text evidence="1">The sequence shown here is derived from an EMBL/GenBank/DDBJ whole genome shotgun (WGS) entry which is preliminary data.</text>
</comment>
<protein>
    <submittedName>
        <fullName evidence="1">Uncharacterized protein</fullName>
    </submittedName>
</protein>